<dbReference type="EMBL" id="KV419403">
    <property type="protein sequence ID" value="KZS94797.1"/>
    <property type="molecule type" value="Genomic_DNA"/>
</dbReference>
<organism evidence="2 3">
    <name type="scientific">Sistotremastrum niveocremeum HHB9708</name>
    <dbReference type="NCBI Taxonomy" id="1314777"/>
    <lineage>
        <taxon>Eukaryota</taxon>
        <taxon>Fungi</taxon>
        <taxon>Dikarya</taxon>
        <taxon>Basidiomycota</taxon>
        <taxon>Agaricomycotina</taxon>
        <taxon>Agaricomycetes</taxon>
        <taxon>Sistotremastrales</taxon>
        <taxon>Sistotremastraceae</taxon>
        <taxon>Sertulicium</taxon>
        <taxon>Sertulicium niveocremeum</taxon>
    </lineage>
</organism>
<keyword evidence="3" id="KW-1185">Reference proteome</keyword>
<evidence type="ECO:0000313" key="3">
    <source>
        <dbReference type="Proteomes" id="UP000076722"/>
    </source>
</evidence>
<dbReference type="InterPro" id="IPR045341">
    <property type="entry name" value="DUF6532"/>
</dbReference>
<dbReference type="Pfam" id="PF20149">
    <property type="entry name" value="DUF6532"/>
    <property type="match status" value="1"/>
</dbReference>
<feature type="domain" description="DUF6532" evidence="1">
    <location>
        <begin position="28"/>
        <end position="202"/>
    </location>
</feature>
<sequence>MGRTTFSLYDYLPERSSIGIEQARENLNQAYAARLAADRDFKKNLVITDGMALYLYETRSNFRQDIKEAALQIVEDKYDLYNNHNTWPGQPPASHDTDLVRERVEHLLTNGNFLIRRDEGSNIYNFGHAALEETAFRAFWGKKGLARRLPEKFQVFPRMGLVLVATAVQCALMSYKGGGKAKLDFHARTFTPIYLKQLAALEYLEADALKGPRLERMRTRWSTIFFERARVDPGLKYLPDMTEVGVNTDDDDTS</sequence>
<name>A0A164W7A7_9AGAM</name>
<dbReference type="AlphaFoldDB" id="A0A164W7A7"/>
<evidence type="ECO:0000259" key="1">
    <source>
        <dbReference type="Pfam" id="PF20149"/>
    </source>
</evidence>
<proteinExistence type="predicted"/>
<protein>
    <recommendedName>
        <fullName evidence="1">DUF6532 domain-containing protein</fullName>
    </recommendedName>
</protein>
<dbReference type="Proteomes" id="UP000076722">
    <property type="component" value="Unassembled WGS sequence"/>
</dbReference>
<accession>A0A164W7A7</accession>
<reference evidence="2 3" key="1">
    <citation type="journal article" date="2016" name="Mol. Biol. Evol.">
        <title>Comparative Genomics of Early-Diverging Mushroom-Forming Fungi Provides Insights into the Origins of Lignocellulose Decay Capabilities.</title>
        <authorList>
            <person name="Nagy L.G."/>
            <person name="Riley R."/>
            <person name="Tritt A."/>
            <person name="Adam C."/>
            <person name="Daum C."/>
            <person name="Floudas D."/>
            <person name="Sun H."/>
            <person name="Yadav J.S."/>
            <person name="Pangilinan J."/>
            <person name="Larsson K.H."/>
            <person name="Matsuura K."/>
            <person name="Barry K."/>
            <person name="Labutti K."/>
            <person name="Kuo R."/>
            <person name="Ohm R.A."/>
            <person name="Bhattacharya S.S."/>
            <person name="Shirouzu T."/>
            <person name="Yoshinaga Y."/>
            <person name="Martin F.M."/>
            <person name="Grigoriev I.V."/>
            <person name="Hibbett D.S."/>
        </authorList>
    </citation>
    <scope>NUCLEOTIDE SEQUENCE [LARGE SCALE GENOMIC DNA]</scope>
    <source>
        <strain evidence="2 3">HHB9708</strain>
    </source>
</reference>
<evidence type="ECO:0000313" key="2">
    <source>
        <dbReference type="EMBL" id="KZS94797.1"/>
    </source>
</evidence>
<dbReference type="STRING" id="1314777.A0A164W7A7"/>
<gene>
    <name evidence="2" type="ORF">SISNIDRAFT_465065</name>
</gene>